<gene>
    <name evidence="1" type="ORF">HanXRQr2_Chr04g0172741</name>
</gene>
<dbReference type="AlphaFoldDB" id="A0A9K3J8F8"/>
<reference evidence="1" key="1">
    <citation type="journal article" date="2017" name="Nature">
        <title>The sunflower genome provides insights into oil metabolism, flowering and Asterid evolution.</title>
        <authorList>
            <person name="Badouin H."/>
            <person name="Gouzy J."/>
            <person name="Grassa C.J."/>
            <person name="Murat F."/>
            <person name="Staton S.E."/>
            <person name="Cottret L."/>
            <person name="Lelandais-Briere C."/>
            <person name="Owens G.L."/>
            <person name="Carrere S."/>
            <person name="Mayjonade B."/>
            <person name="Legrand L."/>
            <person name="Gill N."/>
            <person name="Kane N.C."/>
            <person name="Bowers J.E."/>
            <person name="Hubner S."/>
            <person name="Bellec A."/>
            <person name="Berard A."/>
            <person name="Berges H."/>
            <person name="Blanchet N."/>
            <person name="Boniface M.C."/>
            <person name="Brunel D."/>
            <person name="Catrice O."/>
            <person name="Chaidir N."/>
            <person name="Claudel C."/>
            <person name="Donnadieu C."/>
            <person name="Faraut T."/>
            <person name="Fievet G."/>
            <person name="Helmstetter N."/>
            <person name="King M."/>
            <person name="Knapp S.J."/>
            <person name="Lai Z."/>
            <person name="Le Paslier M.C."/>
            <person name="Lippi Y."/>
            <person name="Lorenzon L."/>
            <person name="Mandel J.R."/>
            <person name="Marage G."/>
            <person name="Marchand G."/>
            <person name="Marquand E."/>
            <person name="Bret-Mestries E."/>
            <person name="Morien E."/>
            <person name="Nambeesan S."/>
            <person name="Nguyen T."/>
            <person name="Pegot-Espagnet P."/>
            <person name="Pouilly N."/>
            <person name="Raftis F."/>
            <person name="Sallet E."/>
            <person name="Schiex T."/>
            <person name="Thomas J."/>
            <person name="Vandecasteele C."/>
            <person name="Vares D."/>
            <person name="Vear F."/>
            <person name="Vautrin S."/>
            <person name="Crespi M."/>
            <person name="Mangin B."/>
            <person name="Burke J.M."/>
            <person name="Salse J."/>
            <person name="Munos S."/>
            <person name="Vincourt P."/>
            <person name="Rieseberg L.H."/>
            <person name="Langlade N.B."/>
        </authorList>
    </citation>
    <scope>NUCLEOTIDE SEQUENCE</scope>
    <source>
        <tissue evidence="1">Leaves</tissue>
    </source>
</reference>
<evidence type="ECO:0000313" key="2">
    <source>
        <dbReference type="Proteomes" id="UP000215914"/>
    </source>
</evidence>
<evidence type="ECO:0000313" key="1">
    <source>
        <dbReference type="EMBL" id="KAF5810703.1"/>
    </source>
</evidence>
<dbReference type="EMBL" id="MNCJ02000319">
    <property type="protein sequence ID" value="KAF5810703.1"/>
    <property type="molecule type" value="Genomic_DNA"/>
</dbReference>
<comment type="caution">
    <text evidence="1">The sequence shown here is derived from an EMBL/GenBank/DDBJ whole genome shotgun (WGS) entry which is preliminary data.</text>
</comment>
<dbReference type="Proteomes" id="UP000215914">
    <property type="component" value="Unassembled WGS sequence"/>
</dbReference>
<reference evidence="1" key="2">
    <citation type="submission" date="2020-06" db="EMBL/GenBank/DDBJ databases">
        <title>Helianthus annuus Genome sequencing and assembly Release 2.</title>
        <authorList>
            <person name="Gouzy J."/>
            <person name="Langlade N."/>
            <person name="Munos S."/>
        </authorList>
    </citation>
    <scope>NUCLEOTIDE SEQUENCE</scope>
    <source>
        <tissue evidence="1">Leaves</tissue>
    </source>
</reference>
<organism evidence="1 2">
    <name type="scientific">Helianthus annuus</name>
    <name type="common">Common sunflower</name>
    <dbReference type="NCBI Taxonomy" id="4232"/>
    <lineage>
        <taxon>Eukaryota</taxon>
        <taxon>Viridiplantae</taxon>
        <taxon>Streptophyta</taxon>
        <taxon>Embryophyta</taxon>
        <taxon>Tracheophyta</taxon>
        <taxon>Spermatophyta</taxon>
        <taxon>Magnoliopsida</taxon>
        <taxon>eudicotyledons</taxon>
        <taxon>Gunneridae</taxon>
        <taxon>Pentapetalae</taxon>
        <taxon>asterids</taxon>
        <taxon>campanulids</taxon>
        <taxon>Asterales</taxon>
        <taxon>Asteraceae</taxon>
        <taxon>Asteroideae</taxon>
        <taxon>Heliantheae alliance</taxon>
        <taxon>Heliantheae</taxon>
        <taxon>Helianthus</taxon>
    </lineage>
</organism>
<protein>
    <submittedName>
        <fullName evidence="1">Uncharacterized protein</fullName>
    </submittedName>
</protein>
<name>A0A9K3J8F8_HELAN</name>
<dbReference type="Gramene" id="mRNA:HanXRQr2_Chr04g0172741">
    <property type="protein sequence ID" value="CDS:HanXRQr2_Chr04g0172741.1"/>
    <property type="gene ID" value="HanXRQr2_Chr04g0172741"/>
</dbReference>
<keyword evidence="2" id="KW-1185">Reference proteome</keyword>
<sequence length="98" mass="11257">MLFHLNFFFSSNSILSNTMIVSTKSQQNGVEVVNVLVQIAESKPVRVVEVTVVVVDTWITWWLGSMATYKHQKIIIQMLRLKMLRKDATRSKRCSRSG</sequence>
<accession>A0A9K3J8F8</accession>
<proteinExistence type="predicted"/>